<dbReference type="Gene3D" id="3.30.230.10">
    <property type="match status" value="1"/>
</dbReference>
<dbReference type="InterPro" id="IPR020568">
    <property type="entry name" value="Ribosomal_Su5_D2-typ_SF"/>
</dbReference>
<dbReference type="EMBL" id="JAUCMV010000001">
    <property type="protein sequence ID" value="KAK0424058.1"/>
    <property type="molecule type" value="Genomic_DNA"/>
</dbReference>
<dbReference type="PANTHER" id="PTHR10046">
    <property type="entry name" value="ATP DEPENDENT LON PROTEASE FAMILY MEMBER"/>
    <property type="match status" value="1"/>
</dbReference>
<evidence type="ECO:0000256" key="2">
    <source>
        <dbReference type="PROSITE-ProRule" id="PRU01122"/>
    </source>
</evidence>
<dbReference type="InterPro" id="IPR014721">
    <property type="entry name" value="Ribsml_uS5_D2-typ_fold_subgr"/>
</dbReference>
<feature type="active site" evidence="2">
    <location>
        <position position="424"/>
    </location>
</feature>
<dbReference type="GO" id="GO:0030163">
    <property type="term" value="P:protein catabolic process"/>
    <property type="evidence" value="ECO:0007669"/>
    <property type="project" value="InterPro"/>
</dbReference>
<keyword evidence="1 2" id="KW-0645">Protease</keyword>
<dbReference type="SUPFAM" id="SSF54211">
    <property type="entry name" value="Ribosomal protein S5 domain 2-like"/>
    <property type="match status" value="1"/>
</dbReference>
<dbReference type="InterPro" id="IPR027065">
    <property type="entry name" value="Lon_Prtase"/>
</dbReference>
<accession>A0AA39IGR9</accession>
<dbReference type="GO" id="GO:0004252">
    <property type="term" value="F:serine-type endopeptidase activity"/>
    <property type="evidence" value="ECO:0007669"/>
    <property type="project" value="UniProtKB-UniRule"/>
</dbReference>
<dbReference type="PROSITE" id="PS51786">
    <property type="entry name" value="LON_PROTEOLYTIC"/>
    <property type="match status" value="1"/>
</dbReference>
<comment type="similarity">
    <text evidence="2">Belongs to the peptidase S16 family.</text>
</comment>
<feature type="domain" description="Lon proteolytic" evidence="3">
    <location>
        <begin position="381"/>
        <end position="476"/>
    </location>
</feature>
<proteinExistence type="inferred from homology"/>
<evidence type="ECO:0000313" key="4">
    <source>
        <dbReference type="EMBL" id="KAK0424058.1"/>
    </source>
</evidence>
<comment type="caution">
    <text evidence="4">The sequence shown here is derived from an EMBL/GenBank/DDBJ whole genome shotgun (WGS) entry which is preliminary data.</text>
</comment>
<dbReference type="GO" id="GO:0006508">
    <property type="term" value="P:proteolysis"/>
    <property type="evidence" value="ECO:0007669"/>
    <property type="project" value="UniProtKB-KW"/>
</dbReference>
<feature type="active site" evidence="2">
    <location>
        <position position="381"/>
    </location>
</feature>
<sequence>MFVLDNIRRIFDKVEKILNAAKEDLSEDGEGADIEWSFLDFVQPLKQIITEDRILCEAVPYFTSENRFFCGPPGALHKELAMDIADFLKRPFRTIRLGEDSYPTDIDGIANFMKFVIETVEKAGCPNPIIFFEGLEKIKDRKAKRIIAQLGDRRRNRSFLDRLSCFPHDLDSVLFIVSEKREYYELGGNETNLPHYSKTLLFPLGLNTEQKIQATRKSILPRLLTKHKRARLPLSDSVLRSVIEDFTIKNGFKDLETVMDLILSRAQDSGEIPVSLLRNECGRPFRWCRKSSDMFEADGRLAIGCSTLLSLIFLQGGGTKAIVESMRCEFSGEQDTVEDPSLQDLVDICRNFLFCNAEKYCFSDKKKPIKVTFPKGGSGNSSGCSIFLSLFSLFTNRRVRSDSAVSGEVSLSGRILKIGGVYLKALAAYKTGIRRVIFPKGCSSVVEAQMDDLLKREMEFVFVETVDDLIEEMIEK</sequence>
<keyword evidence="2" id="KW-0378">Hydrolase</keyword>
<keyword evidence="2" id="KW-0720">Serine protease</keyword>
<protein>
    <recommendedName>
        <fullName evidence="3">Lon proteolytic domain-containing protein</fullName>
    </recommendedName>
</protein>
<evidence type="ECO:0000259" key="3">
    <source>
        <dbReference type="PROSITE" id="PS51786"/>
    </source>
</evidence>
<dbReference type="PRINTS" id="PR00830">
    <property type="entry name" value="ENDOLAPTASE"/>
</dbReference>
<evidence type="ECO:0000256" key="1">
    <source>
        <dbReference type="ARBA" id="ARBA00022670"/>
    </source>
</evidence>
<dbReference type="InterPro" id="IPR008269">
    <property type="entry name" value="Lon_proteolytic"/>
</dbReference>
<dbReference type="Gene3D" id="3.40.50.300">
    <property type="entry name" value="P-loop containing nucleotide triphosphate hydrolases"/>
    <property type="match status" value="1"/>
</dbReference>
<dbReference type="GO" id="GO:0004176">
    <property type="term" value="F:ATP-dependent peptidase activity"/>
    <property type="evidence" value="ECO:0007669"/>
    <property type="project" value="UniProtKB-UniRule"/>
</dbReference>
<evidence type="ECO:0000313" key="5">
    <source>
        <dbReference type="Proteomes" id="UP001175271"/>
    </source>
</evidence>
<organism evidence="4 5">
    <name type="scientific">Steinernema hermaphroditum</name>
    <dbReference type="NCBI Taxonomy" id="289476"/>
    <lineage>
        <taxon>Eukaryota</taxon>
        <taxon>Metazoa</taxon>
        <taxon>Ecdysozoa</taxon>
        <taxon>Nematoda</taxon>
        <taxon>Chromadorea</taxon>
        <taxon>Rhabditida</taxon>
        <taxon>Tylenchina</taxon>
        <taxon>Panagrolaimomorpha</taxon>
        <taxon>Strongyloidoidea</taxon>
        <taxon>Steinernematidae</taxon>
        <taxon>Steinernema</taxon>
    </lineage>
</organism>
<name>A0AA39IGR9_9BILA</name>
<gene>
    <name evidence="4" type="ORF">QR680_008476</name>
</gene>
<keyword evidence="5" id="KW-1185">Reference proteome</keyword>
<dbReference type="InterPro" id="IPR027417">
    <property type="entry name" value="P-loop_NTPase"/>
</dbReference>
<dbReference type="Pfam" id="PF05362">
    <property type="entry name" value="Lon_C"/>
    <property type="match status" value="1"/>
</dbReference>
<dbReference type="Proteomes" id="UP001175271">
    <property type="component" value="Unassembled WGS sequence"/>
</dbReference>
<dbReference type="GO" id="GO:0005524">
    <property type="term" value="F:ATP binding"/>
    <property type="evidence" value="ECO:0007669"/>
    <property type="project" value="InterPro"/>
</dbReference>
<dbReference type="AlphaFoldDB" id="A0AA39IGR9"/>
<reference evidence="4" key="1">
    <citation type="submission" date="2023-06" db="EMBL/GenBank/DDBJ databases">
        <title>Genomic analysis of the entomopathogenic nematode Steinernema hermaphroditum.</title>
        <authorList>
            <person name="Schwarz E.M."/>
            <person name="Heppert J.K."/>
            <person name="Baniya A."/>
            <person name="Schwartz H.T."/>
            <person name="Tan C.-H."/>
            <person name="Antoshechkin I."/>
            <person name="Sternberg P.W."/>
            <person name="Goodrich-Blair H."/>
            <person name="Dillman A.R."/>
        </authorList>
    </citation>
    <scope>NUCLEOTIDE SEQUENCE</scope>
    <source>
        <strain evidence="4">PS9179</strain>
        <tissue evidence="4">Whole animal</tissue>
    </source>
</reference>